<dbReference type="InParanoid" id="T0PUB4"/>
<dbReference type="GO" id="GO:0042796">
    <property type="term" value="P:snRNA transcription by RNA polymerase III"/>
    <property type="evidence" value="ECO:0007669"/>
    <property type="project" value="TreeGrafter"/>
</dbReference>
<evidence type="ECO:0000256" key="6">
    <source>
        <dbReference type="SAM" id="MobiDB-lite"/>
    </source>
</evidence>
<name>T0PUB4_SAPDV</name>
<feature type="region of interest" description="Disordered" evidence="6">
    <location>
        <begin position="38"/>
        <end position="115"/>
    </location>
</feature>
<dbReference type="GO" id="GO:0000978">
    <property type="term" value="F:RNA polymerase II cis-regulatory region sequence-specific DNA binding"/>
    <property type="evidence" value="ECO:0007669"/>
    <property type="project" value="TreeGrafter"/>
</dbReference>
<dbReference type="InterPro" id="IPR051575">
    <property type="entry name" value="Myb-like_DNA-bd"/>
</dbReference>
<dbReference type="CDD" id="cd00167">
    <property type="entry name" value="SANT"/>
    <property type="match status" value="3"/>
</dbReference>
<keyword evidence="2" id="KW-0805">Transcription regulation</keyword>
<dbReference type="RefSeq" id="XP_008617439.1">
    <property type="nucleotide sequence ID" value="XM_008619217.1"/>
</dbReference>
<dbReference type="PANTHER" id="PTHR46621">
    <property type="entry name" value="SNRNA-ACTIVATING PROTEIN COMPLEX SUBUNIT 4"/>
    <property type="match status" value="1"/>
</dbReference>
<dbReference type="GeneID" id="19953862"/>
<evidence type="ECO:0000256" key="2">
    <source>
        <dbReference type="ARBA" id="ARBA00023015"/>
    </source>
</evidence>
<gene>
    <name evidence="9" type="ORF">SDRG_13135</name>
</gene>
<accession>T0PUB4</accession>
<dbReference type="SMART" id="SM00717">
    <property type="entry name" value="SANT"/>
    <property type="match status" value="3"/>
</dbReference>
<feature type="compositionally biased region" description="Basic and acidic residues" evidence="6">
    <location>
        <begin position="259"/>
        <end position="269"/>
    </location>
</feature>
<feature type="domain" description="Myb-like" evidence="7">
    <location>
        <begin position="204"/>
        <end position="254"/>
    </location>
</feature>
<keyword evidence="3" id="KW-0238">DNA-binding</keyword>
<dbReference type="PROSITE" id="PS50090">
    <property type="entry name" value="MYB_LIKE"/>
    <property type="match status" value="3"/>
</dbReference>
<evidence type="ECO:0000259" key="7">
    <source>
        <dbReference type="PROSITE" id="PS50090"/>
    </source>
</evidence>
<evidence type="ECO:0000256" key="4">
    <source>
        <dbReference type="ARBA" id="ARBA00023163"/>
    </source>
</evidence>
<keyword evidence="5" id="KW-0539">Nucleus</keyword>
<evidence type="ECO:0000259" key="8">
    <source>
        <dbReference type="PROSITE" id="PS51294"/>
    </source>
</evidence>
<evidence type="ECO:0000256" key="5">
    <source>
        <dbReference type="ARBA" id="ARBA00023242"/>
    </source>
</evidence>
<dbReference type="VEuPathDB" id="FungiDB:SDRG_13135"/>
<dbReference type="InterPro" id="IPR017930">
    <property type="entry name" value="Myb_dom"/>
</dbReference>
<protein>
    <submittedName>
        <fullName evidence="9">Uncharacterized protein</fullName>
    </submittedName>
</protein>
<evidence type="ECO:0000313" key="10">
    <source>
        <dbReference type="Proteomes" id="UP000030762"/>
    </source>
</evidence>
<evidence type="ECO:0000256" key="1">
    <source>
        <dbReference type="ARBA" id="ARBA00022737"/>
    </source>
</evidence>
<dbReference type="InterPro" id="IPR009057">
    <property type="entry name" value="Homeodomain-like_sf"/>
</dbReference>
<dbReference type="Proteomes" id="UP000030762">
    <property type="component" value="Unassembled WGS sequence"/>
</dbReference>
<proteinExistence type="predicted"/>
<feature type="domain" description="Myb-like" evidence="7">
    <location>
        <begin position="101"/>
        <end position="152"/>
    </location>
</feature>
<evidence type="ECO:0000313" key="9">
    <source>
        <dbReference type="EMBL" id="EQC29104.1"/>
    </source>
</evidence>
<dbReference type="Pfam" id="PF13921">
    <property type="entry name" value="Myb_DNA-bind_6"/>
    <property type="match status" value="1"/>
</dbReference>
<feature type="region of interest" description="Disordered" evidence="6">
    <location>
        <begin position="610"/>
        <end position="631"/>
    </location>
</feature>
<dbReference type="GO" id="GO:0042795">
    <property type="term" value="P:snRNA transcription by RNA polymerase II"/>
    <property type="evidence" value="ECO:0007669"/>
    <property type="project" value="TreeGrafter"/>
</dbReference>
<feature type="compositionally biased region" description="Basic and acidic residues" evidence="6">
    <location>
        <begin position="100"/>
        <end position="115"/>
    </location>
</feature>
<keyword evidence="1" id="KW-0677">Repeat</keyword>
<keyword evidence="10" id="KW-1185">Reference proteome</keyword>
<dbReference type="eggNOG" id="KOG0048">
    <property type="taxonomic scope" value="Eukaryota"/>
</dbReference>
<sequence length="631" mass="69559">MSAQQPHGGGQALASMGAVSGAITPKLSAIGKAFFQNSLDASNEPGTLKRERADSLKQLLPPPPARRTKSKEAPKPAPIVTSGLDRTAESAPSSLSSARGSEKSNPRRWSKAEDESLRLAVERSGERNWKAIADQVAGRNHTQCLQRWTKVLKPGLIKGHWTPDEDAKLKSLVAEGRKNWGQVAAQIAGRTSKQCRERWCNHLDPNINKGNYTKEEDDLIIDMQAKLGNRWSVIAQRLVGRTEDAVKIRWKSLMRSRRPKDVKDEKLDENSDSSDESERRTLSSSAATPIATPHSRAKGVAKKPDLMMAPPEPKTAARAPMSHKAMPASNYLPSRPLPVHASYPHHSVPPPPRPASFFLPGQSTQPPPSAMNARHPEHDTARPPYPQPSSAAAPYYPRHPDAHRHGPSSSSMQGYPPQMLHAYMQPPPHHQHNQAPSLQAYPSNAKAGTMYRAYASYGPGAPPPPSSSYGYDQQPHPPLHHPQAFYAPHAPPLLPSRLNTPREEWGTSNTPRSQLILNEGQASDYELFHQQRLRLMVQERERHGPALSPAASPGQAMLTKELEANKERQKRQAIMQNGWKHAVVASSEAADLSKPPSEFEERYEGFLEKAPNLAEIDPTDEEYTVPLPAVE</sequence>
<dbReference type="EMBL" id="JH767187">
    <property type="protein sequence ID" value="EQC29104.1"/>
    <property type="molecule type" value="Genomic_DNA"/>
</dbReference>
<feature type="domain" description="Myb-like" evidence="7">
    <location>
        <begin position="153"/>
        <end position="203"/>
    </location>
</feature>
<organism evidence="9 10">
    <name type="scientific">Saprolegnia diclina (strain VS20)</name>
    <dbReference type="NCBI Taxonomy" id="1156394"/>
    <lineage>
        <taxon>Eukaryota</taxon>
        <taxon>Sar</taxon>
        <taxon>Stramenopiles</taxon>
        <taxon>Oomycota</taxon>
        <taxon>Saprolegniomycetes</taxon>
        <taxon>Saprolegniales</taxon>
        <taxon>Saprolegniaceae</taxon>
        <taxon>Saprolegnia</taxon>
    </lineage>
</organism>
<dbReference type="InterPro" id="IPR001005">
    <property type="entry name" value="SANT/Myb"/>
</dbReference>
<dbReference type="AlphaFoldDB" id="T0PUB4"/>
<keyword evidence="4" id="KW-0804">Transcription</keyword>
<dbReference type="OrthoDB" id="2143914at2759"/>
<feature type="domain" description="HTH myb-type" evidence="8">
    <location>
        <begin position="107"/>
        <end position="152"/>
    </location>
</feature>
<dbReference type="OMA" id="LMVQERE"/>
<reference evidence="9 10" key="1">
    <citation type="submission" date="2012-04" db="EMBL/GenBank/DDBJ databases">
        <title>The Genome Sequence of Saprolegnia declina VS20.</title>
        <authorList>
            <consortium name="The Broad Institute Genome Sequencing Platform"/>
            <person name="Russ C."/>
            <person name="Nusbaum C."/>
            <person name="Tyler B."/>
            <person name="van West P."/>
            <person name="Dieguez-Uribeondo J."/>
            <person name="de Bruijn I."/>
            <person name="Tripathy S."/>
            <person name="Jiang R."/>
            <person name="Young S.K."/>
            <person name="Zeng Q."/>
            <person name="Gargeya S."/>
            <person name="Fitzgerald M."/>
            <person name="Haas B."/>
            <person name="Abouelleil A."/>
            <person name="Alvarado L."/>
            <person name="Arachchi H.M."/>
            <person name="Berlin A."/>
            <person name="Chapman S.B."/>
            <person name="Goldberg J."/>
            <person name="Griggs A."/>
            <person name="Gujja S."/>
            <person name="Hansen M."/>
            <person name="Howarth C."/>
            <person name="Imamovic A."/>
            <person name="Larimer J."/>
            <person name="McCowen C."/>
            <person name="Montmayeur A."/>
            <person name="Murphy C."/>
            <person name="Neiman D."/>
            <person name="Pearson M."/>
            <person name="Priest M."/>
            <person name="Roberts A."/>
            <person name="Saif S."/>
            <person name="Shea T."/>
            <person name="Sisk P."/>
            <person name="Sykes S."/>
            <person name="Wortman J."/>
            <person name="Nusbaum C."/>
            <person name="Birren B."/>
        </authorList>
    </citation>
    <scope>NUCLEOTIDE SEQUENCE [LARGE SCALE GENOMIC DNA]</scope>
    <source>
        <strain evidence="9 10">VS20</strain>
    </source>
</reference>
<dbReference type="STRING" id="1156394.T0PUB4"/>
<dbReference type="FunFam" id="1.10.10.60:FF:000010">
    <property type="entry name" value="Transcriptional activator Myb isoform A"/>
    <property type="match status" value="1"/>
</dbReference>
<dbReference type="Gene3D" id="1.10.10.60">
    <property type="entry name" value="Homeodomain-like"/>
    <property type="match status" value="3"/>
</dbReference>
<feature type="compositionally biased region" description="Low complexity" evidence="6">
    <location>
        <begin position="89"/>
        <end position="99"/>
    </location>
</feature>
<feature type="domain" description="HTH myb-type" evidence="8">
    <location>
        <begin position="153"/>
        <end position="207"/>
    </location>
</feature>
<dbReference type="PANTHER" id="PTHR46621:SF1">
    <property type="entry name" value="SNRNA-ACTIVATING PROTEIN COMPLEX SUBUNIT 4"/>
    <property type="match status" value="1"/>
</dbReference>
<dbReference type="Pfam" id="PF00249">
    <property type="entry name" value="Myb_DNA-binding"/>
    <property type="match status" value="1"/>
</dbReference>
<feature type="domain" description="HTH myb-type" evidence="8">
    <location>
        <begin position="208"/>
        <end position="258"/>
    </location>
</feature>
<dbReference type="GO" id="GO:0001006">
    <property type="term" value="F:RNA polymerase III type 3 promoter sequence-specific DNA binding"/>
    <property type="evidence" value="ECO:0007669"/>
    <property type="project" value="TreeGrafter"/>
</dbReference>
<feature type="region of interest" description="Disordered" evidence="6">
    <location>
        <begin position="254"/>
        <end position="413"/>
    </location>
</feature>
<dbReference type="GO" id="GO:0019185">
    <property type="term" value="C:snRNA-activating protein complex"/>
    <property type="evidence" value="ECO:0007669"/>
    <property type="project" value="TreeGrafter"/>
</dbReference>
<dbReference type="PROSITE" id="PS51294">
    <property type="entry name" value="HTH_MYB"/>
    <property type="match status" value="3"/>
</dbReference>
<evidence type="ECO:0000256" key="3">
    <source>
        <dbReference type="ARBA" id="ARBA00023125"/>
    </source>
</evidence>
<dbReference type="SUPFAM" id="SSF46689">
    <property type="entry name" value="Homeodomain-like"/>
    <property type="match status" value="2"/>
</dbReference>